<keyword evidence="1" id="KW-1133">Transmembrane helix</keyword>
<protein>
    <submittedName>
        <fullName evidence="2">Uncharacterized protein</fullName>
    </submittedName>
</protein>
<keyword evidence="1" id="KW-0812">Transmembrane</keyword>
<keyword evidence="3" id="KW-1185">Reference proteome</keyword>
<reference evidence="2" key="1">
    <citation type="submission" date="2020-11" db="EMBL/GenBank/DDBJ databases">
        <authorList>
            <person name="Tran Van P."/>
        </authorList>
    </citation>
    <scope>NUCLEOTIDE SEQUENCE</scope>
</reference>
<evidence type="ECO:0000313" key="2">
    <source>
        <dbReference type="EMBL" id="CAD7240972.1"/>
    </source>
</evidence>
<dbReference type="EMBL" id="LR899597">
    <property type="protein sequence ID" value="CAD7240972.1"/>
    <property type="molecule type" value="Genomic_DNA"/>
</dbReference>
<gene>
    <name evidence="2" type="ORF">DSTB1V02_LOCUS974</name>
</gene>
<dbReference type="EMBL" id="CAJPEV010000080">
    <property type="protein sequence ID" value="CAG0880236.1"/>
    <property type="molecule type" value="Genomic_DNA"/>
</dbReference>
<feature type="transmembrane region" description="Helical" evidence="1">
    <location>
        <begin position="115"/>
        <end position="136"/>
    </location>
</feature>
<keyword evidence="1" id="KW-0472">Membrane</keyword>
<accession>A0A7R8X4X6</accession>
<sequence length="208" mass="22942">MPETDRQNLRRSLAPEVGSLVALACALKIKDGLDDALEFFHEYFWLTRSFAPPPTNPSEIDIRGLPKDTYLSMKTALVESLGIAKFALIVGGCAAFLGAWGLLTVCVESKRLFHFYTIGASVLILLQMTTSGCVLYDSIGLQRQSNEVLEELESTNQCDGAMYRSCAPHRNFCKAVISKIVDLQAILGGFLLAWVFLEVSSVRKDVPF</sequence>
<feature type="transmembrane region" description="Helical" evidence="1">
    <location>
        <begin position="83"/>
        <end position="103"/>
    </location>
</feature>
<feature type="transmembrane region" description="Helical" evidence="1">
    <location>
        <begin position="180"/>
        <end position="197"/>
    </location>
</feature>
<evidence type="ECO:0000256" key="1">
    <source>
        <dbReference type="SAM" id="Phobius"/>
    </source>
</evidence>
<evidence type="ECO:0000313" key="3">
    <source>
        <dbReference type="Proteomes" id="UP000677054"/>
    </source>
</evidence>
<name>A0A7R8X4X6_9CRUS</name>
<dbReference type="AlphaFoldDB" id="A0A7R8X4X6"/>
<proteinExistence type="predicted"/>
<dbReference type="Proteomes" id="UP000677054">
    <property type="component" value="Unassembled WGS sequence"/>
</dbReference>
<organism evidence="2">
    <name type="scientific">Darwinula stevensoni</name>
    <dbReference type="NCBI Taxonomy" id="69355"/>
    <lineage>
        <taxon>Eukaryota</taxon>
        <taxon>Metazoa</taxon>
        <taxon>Ecdysozoa</taxon>
        <taxon>Arthropoda</taxon>
        <taxon>Crustacea</taxon>
        <taxon>Oligostraca</taxon>
        <taxon>Ostracoda</taxon>
        <taxon>Podocopa</taxon>
        <taxon>Podocopida</taxon>
        <taxon>Darwinulocopina</taxon>
        <taxon>Darwinuloidea</taxon>
        <taxon>Darwinulidae</taxon>
        <taxon>Darwinula</taxon>
    </lineage>
</organism>